<dbReference type="GO" id="GO:0005829">
    <property type="term" value="C:cytosol"/>
    <property type="evidence" value="ECO:0007669"/>
    <property type="project" value="TreeGrafter"/>
</dbReference>
<dbReference type="InterPro" id="IPR050180">
    <property type="entry name" value="RNR_Ribonuclease"/>
</dbReference>
<dbReference type="InterPro" id="IPR001900">
    <property type="entry name" value="RNase_II/R"/>
</dbReference>
<gene>
    <name evidence="5" type="ORF">ENF18_03435</name>
</gene>
<dbReference type="Proteomes" id="UP000885847">
    <property type="component" value="Unassembled WGS sequence"/>
</dbReference>
<dbReference type="SMART" id="SM00955">
    <property type="entry name" value="RNB"/>
    <property type="match status" value="1"/>
</dbReference>
<dbReference type="GO" id="GO:0004527">
    <property type="term" value="F:exonuclease activity"/>
    <property type="evidence" value="ECO:0007669"/>
    <property type="project" value="UniProtKB-KW"/>
</dbReference>
<keyword evidence="3" id="KW-0269">Exonuclease</keyword>
<keyword evidence="2" id="KW-0378">Hydrolase</keyword>
<dbReference type="SUPFAM" id="SSF50249">
    <property type="entry name" value="Nucleic acid-binding proteins"/>
    <property type="match status" value="3"/>
</dbReference>
<evidence type="ECO:0000256" key="3">
    <source>
        <dbReference type="ARBA" id="ARBA00022839"/>
    </source>
</evidence>
<evidence type="ECO:0000259" key="4">
    <source>
        <dbReference type="SMART" id="SM00955"/>
    </source>
</evidence>
<dbReference type="Pfam" id="PF08206">
    <property type="entry name" value="OB_RNB"/>
    <property type="match status" value="1"/>
</dbReference>
<accession>A0A7C0VC77</accession>
<feature type="non-terminal residue" evidence="5">
    <location>
        <position position="462"/>
    </location>
</feature>
<dbReference type="PANTHER" id="PTHR23355:SF9">
    <property type="entry name" value="DIS3-LIKE EXONUCLEASE 2"/>
    <property type="match status" value="1"/>
</dbReference>
<comment type="caution">
    <text evidence="5">The sequence shown here is derived from an EMBL/GenBank/DDBJ whole genome shotgun (WGS) entry which is preliminary data.</text>
</comment>
<dbReference type="AlphaFoldDB" id="A0A7C0VC77"/>
<dbReference type="InterPro" id="IPR013223">
    <property type="entry name" value="RNase_B_OB_dom"/>
</dbReference>
<name>A0A7C0VC77_UNCW3</name>
<dbReference type="GO" id="GO:0004540">
    <property type="term" value="F:RNA nuclease activity"/>
    <property type="evidence" value="ECO:0007669"/>
    <property type="project" value="InterPro"/>
</dbReference>
<evidence type="ECO:0000256" key="1">
    <source>
        <dbReference type="ARBA" id="ARBA00022722"/>
    </source>
</evidence>
<evidence type="ECO:0000256" key="2">
    <source>
        <dbReference type="ARBA" id="ARBA00022801"/>
    </source>
</evidence>
<dbReference type="InterPro" id="IPR012340">
    <property type="entry name" value="NA-bd_OB-fold"/>
</dbReference>
<reference evidence="5" key="1">
    <citation type="journal article" date="2020" name="mSystems">
        <title>Genome- and Community-Level Interaction Insights into Carbon Utilization and Element Cycling Functions of Hydrothermarchaeota in Hydrothermal Sediment.</title>
        <authorList>
            <person name="Zhou Z."/>
            <person name="Liu Y."/>
            <person name="Xu W."/>
            <person name="Pan J."/>
            <person name="Luo Z.H."/>
            <person name="Li M."/>
        </authorList>
    </citation>
    <scope>NUCLEOTIDE SEQUENCE [LARGE SCALE GENOMIC DNA]</scope>
    <source>
        <strain evidence="5">HyVt-102</strain>
    </source>
</reference>
<dbReference type="GO" id="GO:0003723">
    <property type="term" value="F:RNA binding"/>
    <property type="evidence" value="ECO:0007669"/>
    <property type="project" value="InterPro"/>
</dbReference>
<keyword evidence="1" id="KW-0540">Nuclease</keyword>
<feature type="domain" description="RNB" evidence="4">
    <location>
        <begin position="169"/>
        <end position="462"/>
    </location>
</feature>
<sequence>MIKGRFDGKFSGYGFVIPEDGTPDIFIPPGSTGIALDGDLVLAIKTRKRKGKWEGKIIKVLKRGRERFVGRVVVEDNITFIEPFDKDIPYFFYPLNAREKKLKQGEVVLFEIAGWTNPKYSPPCRVIRRVRKRELEKTVLEEEFSLKKEFPVKVLKSIEKINVVIRKDREDWRKQFAITIDPEDAKDFDDAIALEKKRGYYYLYVHIADVSAFVEKGSSIDREAEKRGCTVYLPNETYFMLPAELTKRISLLEGEDKPVMSVFMKIDADGEVRDYWIKQGIMRNAKRLTYKEAEKMIKGKGKRGIQGRLKTMMELADVISSKKARLGRLDFKLPEVKVVIENGEVAGVFPVERLNSHRLVEEFMVLANETVASHIMNSGKPGIYRIHEEPDIEKLYDFARFVRELGFKLDGFSRENLYAFLKSVEGEPFEKVLNYELLRCMKRARYVAVPQPHFGLASEIYT</sequence>
<proteinExistence type="predicted"/>
<protein>
    <submittedName>
        <fullName evidence="5">RNB domain-containing ribonuclease</fullName>
    </submittedName>
</protein>
<dbReference type="EMBL" id="DQWE01000164">
    <property type="protein sequence ID" value="HDI82828.1"/>
    <property type="molecule type" value="Genomic_DNA"/>
</dbReference>
<dbReference type="PANTHER" id="PTHR23355">
    <property type="entry name" value="RIBONUCLEASE"/>
    <property type="match status" value="1"/>
</dbReference>
<dbReference type="Gene3D" id="2.40.50.140">
    <property type="entry name" value="Nucleic acid-binding proteins"/>
    <property type="match status" value="1"/>
</dbReference>
<evidence type="ECO:0000313" key="5">
    <source>
        <dbReference type="EMBL" id="HDI82828.1"/>
    </source>
</evidence>
<dbReference type="Pfam" id="PF00773">
    <property type="entry name" value="RNB"/>
    <property type="match status" value="1"/>
</dbReference>
<organism evidence="5">
    <name type="scientific">candidate division WOR-3 bacterium</name>
    <dbReference type="NCBI Taxonomy" id="2052148"/>
    <lineage>
        <taxon>Bacteria</taxon>
        <taxon>Bacteria division WOR-3</taxon>
    </lineage>
</organism>
<dbReference type="GO" id="GO:0006402">
    <property type="term" value="P:mRNA catabolic process"/>
    <property type="evidence" value="ECO:0007669"/>
    <property type="project" value="TreeGrafter"/>
</dbReference>